<protein>
    <submittedName>
        <fullName evidence="2">Glycerol acyltransferase</fullName>
    </submittedName>
</protein>
<feature type="domain" description="Phospholipid/glycerol acyltransferase" evidence="1">
    <location>
        <begin position="42"/>
        <end position="161"/>
    </location>
</feature>
<dbReference type="SUPFAM" id="SSF69593">
    <property type="entry name" value="Glycerol-3-phosphate (1)-acyltransferase"/>
    <property type="match status" value="1"/>
</dbReference>
<dbReference type="SMART" id="SM00563">
    <property type="entry name" value="PlsC"/>
    <property type="match status" value="1"/>
</dbReference>
<evidence type="ECO:0000313" key="3">
    <source>
        <dbReference type="Proteomes" id="UP000638732"/>
    </source>
</evidence>
<dbReference type="InterPro" id="IPR002123">
    <property type="entry name" value="Plipid/glycerol_acylTrfase"/>
</dbReference>
<gene>
    <name evidence="2" type="ORF">GSY63_02310</name>
</gene>
<evidence type="ECO:0000313" key="2">
    <source>
        <dbReference type="EMBL" id="NCD68185.1"/>
    </source>
</evidence>
<keyword evidence="2" id="KW-0808">Transferase</keyword>
<dbReference type="AlphaFoldDB" id="A0A966DR72"/>
<sequence>MIRPKKNLLISGFFSRYIPFIIGRNFRAVNFNKVDFDPSKSILLLPNHYSWWDGFLMFYLNKLLFKKKFYVMILEATSKKIFFLKYLGGYTVLKGSKDIITSLDYTAELLADPGNLVLMFPQGKLYSNFTDDIVFQNGLSKVIKKAAGQFQTIFAVSFIEYMQYKKPTVDIRLHAYDGDFTDINELTDSFKAYYQSAKLEQSKNVV</sequence>
<dbReference type="RefSeq" id="WP_166584210.1">
    <property type="nucleotide sequence ID" value="NZ_WWEO01000036.1"/>
</dbReference>
<proteinExistence type="predicted"/>
<dbReference type="Pfam" id="PF01553">
    <property type="entry name" value="Acyltransferase"/>
    <property type="match status" value="1"/>
</dbReference>
<organism evidence="2 3">
    <name type="scientific">Mucilaginibacter agri</name>
    <dbReference type="NCBI Taxonomy" id="2695265"/>
    <lineage>
        <taxon>Bacteria</taxon>
        <taxon>Pseudomonadati</taxon>
        <taxon>Bacteroidota</taxon>
        <taxon>Sphingobacteriia</taxon>
        <taxon>Sphingobacteriales</taxon>
        <taxon>Sphingobacteriaceae</taxon>
        <taxon>Mucilaginibacter</taxon>
    </lineage>
</organism>
<evidence type="ECO:0000259" key="1">
    <source>
        <dbReference type="SMART" id="SM00563"/>
    </source>
</evidence>
<reference evidence="2" key="2">
    <citation type="submission" date="2020-10" db="EMBL/GenBank/DDBJ databases">
        <title>Mucilaginibacter sp. nov., isolated from soil.</title>
        <authorList>
            <person name="Jeon C.O."/>
        </authorList>
    </citation>
    <scope>NUCLEOTIDE SEQUENCE</scope>
    <source>
        <strain evidence="2">R11</strain>
    </source>
</reference>
<keyword evidence="3" id="KW-1185">Reference proteome</keyword>
<dbReference type="Proteomes" id="UP000638732">
    <property type="component" value="Unassembled WGS sequence"/>
</dbReference>
<accession>A0A966DR72</accession>
<reference evidence="2" key="1">
    <citation type="submission" date="2020-01" db="EMBL/GenBank/DDBJ databases">
        <authorList>
            <person name="Seo Y.L."/>
        </authorList>
    </citation>
    <scope>NUCLEOTIDE SEQUENCE</scope>
    <source>
        <strain evidence="2">R11</strain>
    </source>
</reference>
<name>A0A966DR72_9SPHI</name>
<dbReference type="GO" id="GO:0016746">
    <property type="term" value="F:acyltransferase activity"/>
    <property type="evidence" value="ECO:0007669"/>
    <property type="project" value="UniProtKB-KW"/>
</dbReference>
<comment type="caution">
    <text evidence="2">The sequence shown here is derived from an EMBL/GenBank/DDBJ whole genome shotgun (WGS) entry which is preliminary data.</text>
</comment>
<dbReference type="EMBL" id="WWEO01000036">
    <property type="protein sequence ID" value="NCD68185.1"/>
    <property type="molecule type" value="Genomic_DNA"/>
</dbReference>
<keyword evidence="2" id="KW-0012">Acyltransferase</keyword>